<feature type="domain" description="Alpha-D-phosphohexomutase alpha/beta/alpha" evidence="10">
    <location>
        <begin position="263"/>
        <end position="372"/>
    </location>
</feature>
<dbReference type="InterPro" id="IPR005844">
    <property type="entry name" value="A-D-PHexomutase_a/b/a-I"/>
</dbReference>
<dbReference type="InterPro" id="IPR005846">
    <property type="entry name" value="A-D-PHexomutase_a/b/a-III"/>
</dbReference>
<reference evidence="11 12" key="1">
    <citation type="submission" date="2020-08" db="EMBL/GenBank/DDBJ databases">
        <title>Genomic Encyclopedia of Type Strains, Phase IV (KMG-IV): sequencing the most valuable type-strain genomes for metagenomic binning, comparative biology and taxonomic classification.</title>
        <authorList>
            <person name="Goeker M."/>
        </authorList>
    </citation>
    <scope>NUCLEOTIDE SEQUENCE [LARGE SCALE GENOMIC DNA]</scope>
    <source>
        <strain evidence="11 12">DSM 26944</strain>
    </source>
</reference>
<dbReference type="GO" id="GO:0004615">
    <property type="term" value="F:phosphomannomutase activity"/>
    <property type="evidence" value="ECO:0007669"/>
    <property type="project" value="UniProtKB-EC"/>
</dbReference>
<dbReference type="InterPro" id="IPR036900">
    <property type="entry name" value="A-D-PHexomutase_C_sf"/>
</dbReference>
<comment type="cofactor">
    <cofactor evidence="1">
        <name>Mg(2+)</name>
        <dbReference type="ChEBI" id="CHEBI:18420"/>
    </cofactor>
</comment>
<dbReference type="Pfam" id="PF02879">
    <property type="entry name" value="PGM_PMM_II"/>
    <property type="match status" value="1"/>
</dbReference>
<dbReference type="Proteomes" id="UP000555546">
    <property type="component" value="Unassembled WGS sequence"/>
</dbReference>
<evidence type="ECO:0000259" key="10">
    <source>
        <dbReference type="Pfam" id="PF02880"/>
    </source>
</evidence>
<dbReference type="InterPro" id="IPR005845">
    <property type="entry name" value="A-D-PHexomutase_a/b/a-II"/>
</dbReference>
<dbReference type="GO" id="GO:0046872">
    <property type="term" value="F:metal ion binding"/>
    <property type="evidence" value="ECO:0007669"/>
    <property type="project" value="UniProtKB-KW"/>
</dbReference>
<dbReference type="Pfam" id="PF02878">
    <property type="entry name" value="PGM_PMM_I"/>
    <property type="match status" value="1"/>
</dbReference>
<dbReference type="InterPro" id="IPR016055">
    <property type="entry name" value="A-D-PHexomutase_a/b/a-I/II/III"/>
</dbReference>
<evidence type="ECO:0000256" key="4">
    <source>
        <dbReference type="ARBA" id="ARBA00022723"/>
    </source>
</evidence>
<feature type="domain" description="Alpha-D-phosphohexomutase C-terminal" evidence="7">
    <location>
        <begin position="411"/>
        <end position="461"/>
    </location>
</feature>
<comment type="similarity">
    <text evidence="2">Belongs to the phosphohexose mutase family.</text>
</comment>
<dbReference type="Gene3D" id="3.30.310.50">
    <property type="entry name" value="Alpha-D-phosphohexomutase, C-terminal domain"/>
    <property type="match status" value="1"/>
</dbReference>
<keyword evidence="3" id="KW-0597">Phosphoprotein</keyword>
<dbReference type="GO" id="GO:0005975">
    <property type="term" value="P:carbohydrate metabolic process"/>
    <property type="evidence" value="ECO:0007669"/>
    <property type="project" value="InterPro"/>
</dbReference>
<evidence type="ECO:0000313" key="11">
    <source>
        <dbReference type="EMBL" id="MBB5701106.1"/>
    </source>
</evidence>
<feature type="domain" description="Alpha-D-phosphohexomutase alpha/beta/alpha" evidence="9">
    <location>
        <begin position="158"/>
        <end position="255"/>
    </location>
</feature>
<evidence type="ECO:0000256" key="6">
    <source>
        <dbReference type="ARBA" id="ARBA00023235"/>
    </source>
</evidence>
<dbReference type="SUPFAM" id="SSF53738">
    <property type="entry name" value="Phosphoglucomutase, first 3 domains"/>
    <property type="match status" value="3"/>
</dbReference>
<dbReference type="Pfam" id="PF02880">
    <property type="entry name" value="PGM_PMM_III"/>
    <property type="match status" value="1"/>
</dbReference>
<evidence type="ECO:0000256" key="1">
    <source>
        <dbReference type="ARBA" id="ARBA00001946"/>
    </source>
</evidence>
<keyword evidence="12" id="KW-1185">Reference proteome</keyword>
<keyword evidence="4" id="KW-0479">Metal-binding</keyword>
<keyword evidence="6 11" id="KW-0413">Isomerase</keyword>
<evidence type="ECO:0000256" key="2">
    <source>
        <dbReference type="ARBA" id="ARBA00010231"/>
    </source>
</evidence>
<evidence type="ECO:0000256" key="3">
    <source>
        <dbReference type="ARBA" id="ARBA00022553"/>
    </source>
</evidence>
<protein>
    <submittedName>
        <fullName evidence="11">Phosphomannomutase</fullName>
        <ecNumber evidence="11">5.4.2.8</ecNumber>
    </submittedName>
</protein>
<sequence length="476" mass="51237">MSETSLKFGTSGLRGLANELNGLPAYAYSLAFIKMLTASGRLQEGAPVFVGRDLRPSSPDIAALCMAAIEDAGFRPVNCGVLPTPALSYYAMSQRAPCIMVTGSHIPDDRNGLKFYRADGEIDKNDEQAISTTHAALPLSLSFRHQRDIAENDAAIAAYTRRYVDFVGRGSLRGLHVGVYQHSSVARDLMTRILAELGAKTIALGRSDVFVPVDTEALRPEDIGFLAGWAKENRFDAIVSTDGDADRPLIADENGRFVRGDLVGAITANWIGADTIVTPVTSNAALEETGRFAHVVRTRVGSPYVIEGMARAAIDGAQSIVGFEANGGVLLGSAANRQGRELAALPTRDALLPILACLSTVSQEGKPLSKIGADFQFRATLSDRLQNVPGDRSRPFLRMLEDETARRKLFPAGDRILRSETIDGVKLFFASGNTVHYRASGNAPELRCYVEAANKNQVTELLALGLDIARNATKDK</sequence>
<dbReference type="AlphaFoldDB" id="A0A7W9AVB0"/>
<evidence type="ECO:0000259" key="7">
    <source>
        <dbReference type="Pfam" id="PF00408"/>
    </source>
</evidence>
<evidence type="ECO:0000259" key="8">
    <source>
        <dbReference type="Pfam" id="PF02878"/>
    </source>
</evidence>
<dbReference type="InterPro" id="IPR005843">
    <property type="entry name" value="A-D-PHexomutase_C"/>
</dbReference>
<dbReference type="InterPro" id="IPR050060">
    <property type="entry name" value="Phosphoglucosamine_mutase"/>
</dbReference>
<dbReference type="Gene3D" id="3.40.120.10">
    <property type="entry name" value="Alpha-D-Glucose-1,6-Bisphosphate, subunit A, domain 3"/>
    <property type="match status" value="3"/>
</dbReference>
<dbReference type="PANTHER" id="PTHR42946:SF1">
    <property type="entry name" value="PHOSPHOGLUCOMUTASE (ALPHA-D-GLUCOSE-1,6-BISPHOSPHATE-DEPENDENT)"/>
    <property type="match status" value="1"/>
</dbReference>
<organism evidence="11 12">
    <name type="scientific">Brucella daejeonensis</name>
    <dbReference type="NCBI Taxonomy" id="659015"/>
    <lineage>
        <taxon>Bacteria</taxon>
        <taxon>Pseudomonadati</taxon>
        <taxon>Pseudomonadota</taxon>
        <taxon>Alphaproteobacteria</taxon>
        <taxon>Hyphomicrobiales</taxon>
        <taxon>Brucellaceae</taxon>
        <taxon>Brucella/Ochrobactrum group</taxon>
        <taxon>Brucella</taxon>
    </lineage>
</organism>
<keyword evidence="5" id="KW-0460">Magnesium</keyword>
<evidence type="ECO:0000313" key="12">
    <source>
        <dbReference type="Proteomes" id="UP000555546"/>
    </source>
</evidence>
<dbReference type="SUPFAM" id="SSF55957">
    <property type="entry name" value="Phosphoglucomutase, C-terminal domain"/>
    <property type="match status" value="1"/>
</dbReference>
<dbReference type="CDD" id="cd03088">
    <property type="entry name" value="ManB"/>
    <property type="match status" value="1"/>
</dbReference>
<name>A0A7W9AVB0_9HYPH</name>
<dbReference type="PANTHER" id="PTHR42946">
    <property type="entry name" value="PHOSPHOHEXOSE MUTASE"/>
    <property type="match status" value="1"/>
</dbReference>
<comment type="caution">
    <text evidence="11">The sequence shown here is derived from an EMBL/GenBank/DDBJ whole genome shotgun (WGS) entry which is preliminary data.</text>
</comment>
<feature type="domain" description="Alpha-D-phosphohexomutase alpha/beta/alpha" evidence="8">
    <location>
        <begin position="6"/>
        <end position="133"/>
    </location>
</feature>
<dbReference type="RefSeq" id="WP_183648747.1">
    <property type="nucleotide sequence ID" value="NZ_JACIJG010000003.1"/>
</dbReference>
<accession>A0A7W9AVB0</accession>
<proteinExistence type="inferred from homology"/>
<dbReference type="Pfam" id="PF00408">
    <property type="entry name" value="PGM_PMM_IV"/>
    <property type="match status" value="1"/>
</dbReference>
<dbReference type="EMBL" id="JACIJG010000003">
    <property type="protein sequence ID" value="MBB5701106.1"/>
    <property type="molecule type" value="Genomic_DNA"/>
</dbReference>
<evidence type="ECO:0000256" key="5">
    <source>
        <dbReference type="ARBA" id="ARBA00022842"/>
    </source>
</evidence>
<gene>
    <name evidence="11" type="ORF">FHS76_000955</name>
</gene>
<dbReference type="EC" id="5.4.2.8" evidence="11"/>
<evidence type="ECO:0000259" key="9">
    <source>
        <dbReference type="Pfam" id="PF02879"/>
    </source>
</evidence>